<evidence type="ECO:0000256" key="1">
    <source>
        <dbReference type="SAM" id="SignalP"/>
    </source>
</evidence>
<dbReference type="RefSeq" id="WP_218934158.1">
    <property type="nucleotide sequence ID" value="NZ_CP036261.1"/>
</dbReference>
<evidence type="ECO:0000313" key="3">
    <source>
        <dbReference type="Proteomes" id="UP000319557"/>
    </source>
</evidence>
<feature type="chain" id="PRO_5021938825" evidence="1">
    <location>
        <begin position="19"/>
        <end position="659"/>
    </location>
</feature>
<dbReference type="InterPro" id="IPR012334">
    <property type="entry name" value="Pectin_lyas_fold"/>
</dbReference>
<keyword evidence="3" id="KW-1185">Reference proteome</keyword>
<dbReference type="AlphaFoldDB" id="A0A517M268"/>
<accession>A0A517M268</accession>
<reference evidence="2 3" key="1">
    <citation type="submission" date="2019-02" db="EMBL/GenBank/DDBJ databases">
        <title>Deep-cultivation of Planctomycetes and their phenomic and genomic characterization uncovers novel biology.</title>
        <authorList>
            <person name="Wiegand S."/>
            <person name="Jogler M."/>
            <person name="Boedeker C."/>
            <person name="Pinto D."/>
            <person name="Vollmers J."/>
            <person name="Rivas-Marin E."/>
            <person name="Kohn T."/>
            <person name="Peeters S.H."/>
            <person name="Heuer A."/>
            <person name="Rast P."/>
            <person name="Oberbeckmann S."/>
            <person name="Bunk B."/>
            <person name="Jeske O."/>
            <person name="Meyerdierks A."/>
            <person name="Storesund J.E."/>
            <person name="Kallscheuer N."/>
            <person name="Luecker S."/>
            <person name="Lage O.M."/>
            <person name="Pohl T."/>
            <person name="Merkel B.J."/>
            <person name="Hornburger P."/>
            <person name="Mueller R.-W."/>
            <person name="Bruemmer F."/>
            <person name="Labrenz M."/>
            <person name="Spormann A.M."/>
            <person name="Op den Camp H."/>
            <person name="Overmann J."/>
            <person name="Amann R."/>
            <person name="Jetten M.S.M."/>
            <person name="Mascher T."/>
            <person name="Medema M.H."/>
            <person name="Devos D.P."/>
            <person name="Kaster A.-K."/>
            <person name="Ovreas L."/>
            <person name="Rohde M."/>
            <person name="Galperin M.Y."/>
            <person name="Jogler C."/>
        </authorList>
    </citation>
    <scope>NUCLEOTIDE SEQUENCE [LARGE SCALE GENOMIC DNA]</scope>
    <source>
        <strain evidence="2 3">EC9</strain>
    </source>
</reference>
<dbReference type="EMBL" id="CP036261">
    <property type="protein sequence ID" value="QDS88974.1"/>
    <property type="molecule type" value="Genomic_DNA"/>
</dbReference>
<evidence type="ECO:0000313" key="2">
    <source>
        <dbReference type="EMBL" id="QDS88974.1"/>
    </source>
</evidence>
<dbReference type="SMART" id="SM00710">
    <property type="entry name" value="PbH1"/>
    <property type="match status" value="6"/>
</dbReference>
<dbReference type="SUPFAM" id="SSF51126">
    <property type="entry name" value="Pectin lyase-like"/>
    <property type="match status" value="1"/>
</dbReference>
<dbReference type="Proteomes" id="UP000319557">
    <property type="component" value="Chromosome"/>
</dbReference>
<organism evidence="2 3">
    <name type="scientific">Rosistilla ulvae</name>
    <dbReference type="NCBI Taxonomy" id="1930277"/>
    <lineage>
        <taxon>Bacteria</taxon>
        <taxon>Pseudomonadati</taxon>
        <taxon>Planctomycetota</taxon>
        <taxon>Planctomycetia</taxon>
        <taxon>Pirellulales</taxon>
        <taxon>Pirellulaceae</taxon>
        <taxon>Rosistilla</taxon>
    </lineage>
</organism>
<dbReference type="KEGG" id="ruv:EC9_31700"/>
<dbReference type="Gene3D" id="2.160.20.10">
    <property type="entry name" value="Single-stranded right-handed beta-helix, Pectin lyase-like"/>
    <property type="match status" value="1"/>
</dbReference>
<keyword evidence="1" id="KW-0732">Signal</keyword>
<protein>
    <submittedName>
        <fullName evidence="2">Uncharacterized protein</fullName>
    </submittedName>
</protein>
<name>A0A517M268_9BACT</name>
<sequence length="659" mass="71225" precursor="true">MNLFAGSLLVAATLLANAGVNQSAIDEVRSGKRTEARAAWWGFDPEDSTAALQSAIDSGAKRVIVEDMGRPWIVTPLQAASNQELIFEKGAVLQAKKGEFKGSTDSLLSVTGKKNVTIRGEGATFRMHRDDYAKPPYKKAEWRHTLQIKSSSNVQVLGLTMAESGGDGIYLGVATRGVTNKNIVIRDVVLEKHYRQGISVITAEDLLIENTIMRDTGGTSPMAGIDFEPNHFSERLVNCVMRNCIAENNQGVGYAFYLPNLTAKSAPISIRLENCIARGSNRAPLSFTNGEGKGQGPMTGTIEFVDCDFSGGSGPVATMNRKPAVGARVRFINCRLEPGASKPTTPVIFFASRAGNQLDVGGVDFENCQVHDPQQRPLIGFYDGARELHLIDVTGTIKTTSGDTQRTVEINQKYLDDLHPGNKFQRFPKYETDGTTFIPLKAMKPDAMLPQPNFTLRGSGTFVLFAESGTPVELKLNHSHVGNYTGTPVVVEAIAPSGKKLPIGEVPLDTTGSLGFVAPESGIYQIPIDVGPNKFSLEATNCPTVISSETGRVRLVYSVGKLYFYVPPGTKQFGVKASGDGGEVVGLSVLNPQGKSVWQKEKISAPEQFVGAPESKQGEIWTLQISRPSSGRMEDYFIELQGLPPFLATHRDCLLQPAP</sequence>
<proteinExistence type="predicted"/>
<dbReference type="InterPro" id="IPR011050">
    <property type="entry name" value="Pectin_lyase_fold/virulence"/>
</dbReference>
<gene>
    <name evidence="2" type="ORF">EC9_31700</name>
</gene>
<dbReference type="InterPro" id="IPR006626">
    <property type="entry name" value="PbH1"/>
</dbReference>
<feature type="signal peptide" evidence="1">
    <location>
        <begin position="1"/>
        <end position="18"/>
    </location>
</feature>